<protein>
    <recommendedName>
        <fullName evidence="3">Tail specific protease domain-containing protein</fullName>
    </recommendedName>
</protein>
<dbReference type="Proteomes" id="UP000228987">
    <property type="component" value="Unassembled WGS sequence"/>
</dbReference>
<dbReference type="Gene3D" id="3.90.226.10">
    <property type="entry name" value="2-enoyl-CoA Hydratase, Chain A, domain 1"/>
    <property type="match status" value="1"/>
</dbReference>
<accession>A0A2A5C9S1</accession>
<sequence length="436" mass="49014">MNKKYRVTKLFNIKNIFLIFFLAFFNPFIQNSFAQINSSSIPQNSRVAAWEEDLLFLIKQIELIHPNPYHGLSRSEFQQAYTELNESLSNLEDDQIIVEMMRLFGMLASSGKEGHSGLYPQLVFGMVPIYLYQFEDGWFIVDANEDHADLIGARVNALGGTPIDDVVKAISPLIATDNDTNLLIKIPRFLVMPGLLSALYLSPDSHAISMDLIQANGASVSRTILTDNSWPYPFLPPEDEESLWLSNPSAAWWLRILDDETALYIQYNRTFELSAEGETLESLADRIISTFDNNELDRVVIDVRLNGGGDNTTFPPLITALKNHLGINRYGVLYALIGRGTFSAAGNFITELEKETNVILVGEPTGGGPNQFGDVVNVELPNHPDLIIRLATLYHEFDSSNPDRLTHEPHLSLLLRSEDYFNRNDPILERALSHTP</sequence>
<organism evidence="1 2">
    <name type="scientific">SAR86 cluster bacterium</name>
    <dbReference type="NCBI Taxonomy" id="2030880"/>
    <lineage>
        <taxon>Bacteria</taxon>
        <taxon>Pseudomonadati</taxon>
        <taxon>Pseudomonadota</taxon>
        <taxon>Gammaproteobacteria</taxon>
        <taxon>SAR86 cluster</taxon>
    </lineage>
</organism>
<evidence type="ECO:0008006" key="3">
    <source>
        <dbReference type="Google" id="ProtNLM"/>
    </source>
</evidence>
<dbReference type="AlphaFoldDB" id="A0A2A5C9S1"/>
<evidence type="ECO:0000313" key="1">
    <source>
        <dbReference type="EMBL" id="PCJ40228.1"/>
    </source>
</evidence>
<evidence type="ECO:0000313" key="2">
    <source>
        <dbReference type="Proteomes" id="UP000228987"/>
    </source>
</evidence>
<reference evidence="2" key="1">
    <citation type="submission" date="2017-08" db="EMBL/GenBank/DDBJ databases">
        <title>A dynamic microbial community with high functional redundancy inhabits the cold, oxic subseafloor aquifer.</title>
        <authorList>
            <person name="Tully B.J."/>
            <person name="Wheat C.G."/>
            <person name="Glazer B.T."/>
            <person name="Huber J.A."/>
        </authorList>
    </citation>
    <scope>NUCLEOTIDE SEQUENCE [LARGE SCALE GENOMIC DNA]</scope>
</reference>
<gene>
    <name evidence="1" type="ORF">COA71_12020</name>
</gene>
<name>A0A2A5C9S1_9GAMM</name>
<dbReference type="InterPro" id="IPR029045">
    <property type="entry name" value="ClpP/crotonase-like_dom_sf"/>
</dbReference>
<dbReference type="SUPFAM" id="SSF52096">
    <property type="entry name" value="ClpP/crotonase"/>
    <property type="match status" value="1"/>
</dbReference>
<comment type="caution">
    <text evidence="1">The sequence shown here is derived from an EMBL/GenBank/DDBJ whole genome shotgun (WGS) entry which is preliminary data.</text>
</comment>
<dbReference type="EMBL" id="NVWI01000010">
    <property type="protein sequence ID" value="PCJ40228.1"/>
    <property type="molecule type" value="Genomic_DNA"/>
</dbReference>
<proteinExistence type="predicted"/>